<dbReference type="Pfam" id="PF00646">
    <property type="entry name" value="F-box"/>
    <property type="match status" value="1"/>
</dbReference>
<sequence length="717" mass="83624">MAPTNGERSDTSEPPEAGTQPKRLKITAWNGWEVLQKCDATKTAKKWTRPRASGKLARLPSLPLDILFEIFGHLPPLDVLHLARTTKALRRILMHRSSVGIWRAALRTVEGLPDCPSDMSEPAYVNLVFDTHCHECLRKNVRNPDYRLRVRYCSGCARRCLENIEDVEMEEVFFDCLVLSDWNCTYDEDIMYHKASAERIRKEYYALPEDKRAEYVERRQSEVIKITEHAELCDDWEADVFEKRLAENDLIRADRKRAIIERLTALGWGEEIEKLPTRYDNRYPNVIPLKDHPKVREAKPLTARVWQNIKDTMIEYMEQMKEHRLRVQQATYVRENKEQAMKMYRIWRETLPASELELGIPSVLDFCHFKPIRDLWEDTNEVKEDIEFWAQIADRGRMTKFVEDWRNKAKDELLPKLMGGIPFRCTQAQLELAVAVFRCTEVPHVHFKKQYHCNMAAKGSGWPKEDEQDRIWYPQMLHHKCNTVTGVGLRELPAVKDDPLLVLGDGEYGYTCGAKRQTWSCKKLVFDEKASKVVVNILVACGMDPRTTTVAELDKEDPRLVCLKCTYGHRCDGERRVQVRCWRNMVAHCLKKHWGDLRIQYERLTDEDVKKAKDIEAGYYSKPISPYEKMNPVWQCDFCRDTTQETDRCTLQDIKQHMKTSHSLSYPVQDLHYCRALDAPPDEPTTISMVPGPSTVVPFPMTIEQWDRLPYESGLLP</sequence>
<dbReference type="PROSITE" id="PS50181">
    <property type="entry name" value="FBOX"/>
    <property type="match status" value="1"/>
</dbReference>
<dbReference type="InterPro" id="IPR001810">
    <property type="entry name" value="F-box_dom"/>
</dbReference>
<dbReference type="AlphaFoldDB" id="S7Q3F1"/>
<reference evidence="3 4" key="1">
    <citation type="journal article" date="2012" name="Science">
        <title>The Paleozoic origin of enzymatic lignin decomposition reconstructed from 31 fungal genomes.</title>
        <authorList>
            <person name="Floudas D."/>
            <person name="Binder M."/>
            <person name="Riley R."/>
            <person name="Barry K."/>
            <person name="Blanchette R.A."/>
            <person name="Henrissat B."/>
            <person name="Martinez A.T."/>
            <person name="Otillar R."/>
            <person name="Spatafora J.W."/>
            <person name="Yadav J.S."/>
            <person name="Aerts A."/>
            <person name="Benoit I."/>
            <person name="Boyd A."/>
            <person name="Carlson A."/>
            <person name="Copeland A."/>
            <person name="Coutinho P.M."/>
            <person name="de Vries R.P."/>
            <person name="Ferreira P."/>
            <person name="Findley K."/>
            <person name="Foster B."/>
            <person name="Gaskell J."/>
            <person name="Glotzer D."/>
            <person name="Gorecki P."/>
            <person name="Heitman J."/>
            <person name="Hesse C."/>
            <person name="Hori C."/>
            <person name="Igarashi K."/>
            <person name="Jurgens J.A."/>
            <person name="Kallen N."/>
            <person name="Kersten P."/>
            <person name="Kohler A."/>
            <person name="Kuees U."/>
            <person name="Kumar T.K.A."/>
            <person name="Kuo A."/>
            <person name="LaButti K."/>
            <person name="Larrondo L.F."/>
            <person name="Lindquist E."/>
            <person name="Ling A."/>
            <person name="Lombard V."/>
            <person name="Lucas S."/>
            <person name="Lundell T."/>
            <person name="Martin R."/>
            <person name="McLaughlin D.J."/>
            <person name="Morgenstern I."/>
            <person name="Morin E."/>
            <person name="Murat C."/>
            <person name="Nagy L.G."/>
            <person name="Nolan M."/>
            <person name="Ohm R.A."/>
            <person name="Patyshakuliyeva A."/>
            <person name="Rokas A."/>
            <person name="Ruiz-Duenas F.J."/>
            <person name="Sabat G."/>
            <person name="Salamov A."/>
            <person name="Samejima M."/>
            <person name="Schmutz J."/>
            <person name="Slot J.C."/>
            <person name="St John F."/>
            <person name="Stenlid J."/>
            <person name="Sun H."/>
            <person name="Sun S."/>
            <person name="Syed K."/>
            <person name="Tsang A."/>
            <person name="Wiebenga A."/>
            <person name="Young D."/>
            <person name="Pisabarro A."/>
            <person name="Eastwood D.C."/>
            <person name="Martin F."/>
            <person name="Cullen D."/>
            <person name="Grigoriev I.V."/>
            <person name="Hibbett D.S."/>
        </authorList>
    </citation>
    <scope>NUCLEOTIDE SEQUENCE [LARGE SCALE GENOMIC DNA]</scope>
    <source>
        <strain evidence="3 4">ATCC 11539</strain>
    </source>
</reference>
<evidence type="ECO:0000259" key="2">
    <source>
        <dbReference type="PROSITE" id="PS50181"/>
    </source>
</evidence>
<feature type="region of interest" description="Disordered" evidence="1">
    <location>
        <begin position="1"/>
        <end position="23"/>
    </location>
</feature>
<dbReference type="CDD" id="cd09917">
    <property type="entry name" value="F-box_SF"/>
    <property type="match status" value="1"/>
</dbReference>
<dbReference type="GeneID" id="19304160"/>
<dbReference type="eggNOG" id="ENOG502SAM6">
    <property type="taxonomic scope" value="Eukaryota"/>
</dbReference>
<keyword evidence="4" id="KW-1185">Reference proteome</keyword>
<evidence type="ECO:0000313" key="4">
    <source>
        <dbReference type="Proteomes" id="UP000030669"/>
    </source>
</evidence>
<dbReference type="EMBL" id="KB469303">
    <property type="protein sequence ID" value="EPQ54501.1"/>
    <property type="molecule type" value="Genomic_DNA"/>
</dbReference>
<gene>
    <name evidence="3" type="ORF">GLOTRDRAFT_139079</name>
</gene>
<dbReference type="HOGENOM" id="CLU_010790_2_0_1"/>
<organism evidence="3 4">
    <name type="scientific">Gloeophyllum trabeum (strain ATCC 11539 / FP-39264 / Madison 617)</name>
    <name type="common">Brown rot fungus</name>
    <dbReference type="NCBI Taxonomy" id="670483"/>
    <lineage>
        <taxon>Eukaryota</taxon>
        <taxon>Fungi</taxon>
        <taxon>Dikarya</taxon>
        <taxon>Basidiomycota</taxon>
        <taxon>Agaricomycotina</taxon>
        <taxon>Agaricomycetes</taxon>
        <taxon>Gloeophyllales</taxon>
        <taxon>Gloeophyllaceae</taxon>
        <taxon>Gloeophyllum</taxon>
    </lineage>
</organism>
<dbReference type="RefSeq" id="XP_007866803.1">
    <property type="nucleotide sequence ID" value="XM_007868612.1"/>
</dbReference>
<name>S7Q3F1_GLOTA</name>
<dbReference type="SUPFAM" id="SSF81383">
    <property type="entry name" value="F-box domain"/>
    <property type="match status" value="1"/>
</dbReference>
<dbReference type="InterPro" id="IPR036047">
    <property type="entry name" value="F-box-like_dom_sf"/>
</dbReference>
<evidence type="ECO:0000313" key="3">
    <source>
        <dbReference type="EMBL" id="EPQ54501.1"/>
    </source>
</evidence>
<proteinExistence type="predicted"/>
<dbReference type="KEGG" id="gtr:GLOTRDRAFT_139079"/>
<dbReference type="OMA" id="MTRRREW"/>
<protein>
    <recommendedName>
        <fullName evidence="2">F-box domain-containing protein</fullName>
    </recommendedName>
</protein>
<dbReference type="OrthoDB" id="2322499at2759"/>
<evidence type="ECO:0000256" key="1">
    <source>
        <dbReference type="SAM" id="MobiDB-lite"/>
    </source>
</evidence>
<feature type="domain" description="F-box" evidence="2">
    <location>
        <begin position="56"/>
        <end position="105"/>
    </location>
</feature>
<dbReference type="Proteomes" id="UP000030669">
    <property type="component" value="Unassembled WGS sequence"/>
</dbReference>
<accession>S7Q3F1</accession>